<dbReference type="InterPro" id="IPR045269">
    <property type="entry name" value="Atg1-like"/>
</dbReference>
<evidence type="ECO:0000259" key="7">
    <source>
        <dbReference type="PROSITE" id="PS50006"/>
    </source>
</evidence>
<feature type="domain" description="Protein kinase" evidence="8">
    <location>
        <begin position="174"/>
        <end position="477"/>
    </location>
</feature>
<dbReference type="Proteomes" id="UP000030661">
    <property type="component" value="Unassembled WGS sequence"/>
</dbReference>
<keyword evidence="11" id="KW-1185">Reference proteome</keyword>
<dbReference type="GO" id="GO:0004674">
    <property type="term" value="F:protein serine/threonine kinase activity"/>
    <property type="evidence" value="ECO:0007669"/>
    <property type="project" value="UniProtKB-KW"/>
</dbReference>
<dbReference type="GO" id="GO:0005524">
    <property type="term" value="F:ATP binding"/>
    <property type="evidence" value="ECO:0007669"/>
    <property type="project" value="UniProtKB-KW"/>
</dbReference>
<feature type="domain" description="Guanylate cyclase" evidence="9">
    <location>
        <begin position="556"/>
        <end position="664"/>
    </location>
</feature>
<evidence type="ECO:0000259" key="9">
    <source>
        <dbReference type="PROSITE" id="PS50125"/>
    </source>
</evidence>
<dbReference type="GO" id="GO:0009190">
    <property type="term" value="P:cyclic nucleotide biosynthetic process"/>
    <property type="evidence" value="ECO:0007669"/>
    <property type="project" value="InterPro"/>
</dbReference>
<accession>A0A081BXG3</accession>
<dbReference type="SUPFAM" id="SSF56112">
    <property type="entry name" value="Protein kinase-like (PK-like)"/>
    <property type="match status" value="1"/>
</dbReference>
<evidence type="ECO:0000256" key="2">
    <source>
        <dbReference type="ARBA" id="ARBA00022679"/>
    </source>
</evidence>
<dbReference type="PROSITE" id="PS50006">
    <property type="entry name" value="FHA_DOMAIN"/>
    <property type="match status" value="1"/>
</dbReference>
<feature type="domain" description="FHA" evidence="7">
    <location>
        <begin position="25"/>
        <end position="75"/>
    </location>
</feature>
<feature type="compositionally biased region" description="Polar residues" evidence="6">
    <location>
        <begin position="129"/>
        <end position="139"/>
    </location>
</feature>
<keyword evidence="2" id="KW-0808">Transferase</keyword>
<dbReference type="InterPro" id="IPR000253">
    <property type="entry name" value="FHA_dom"/>
</dbReference>
<feature type="region of interest" description="Disordered" evidence="6">
    <location>
        <begin position="488"/>
        <end position="511"/>
    </location>
</feature>
<dbReference type="SMART" id="SM00220">
    <property type="entry name" value="S_TKc"/>
    <property type="match status" value="1"/>
</dbReference>
<proteinExistence type="predicted"/>
<dbReference type="GO" id="GO:0035556">
    <property type="term" value="P:intracellular signal transduction"/>
    <property type="evidence" value="ECO:0007669"/>
    <property type="project" value="InterPro"/>
</dbReference>
<dbReference type="CDD" id="cd00060">
    <property type="entry name" value="FHA"/>
    <property type="match status" value="1"/>
</dbReference>
<dbReference type="Pfam" id="PF00498">
    <property type="entry name" value="FHA"/>
    <property type="match status" value="1"/>
</dbReference>
<dbReference type="PROSITE" id="PS50011">
    <property type="entry name" value="PROTEIN_KINASE_DOM"/>
    <property type="match status" value="1"/>
</dbReference>
<evidence type="ECO:0000313" key="10">
    <source>
        <dbReference type="EMBL" id="GAK57018.1"/>
    </source>
</evidence>
<dbReference type="EMBL" id="DF820465">
    <property type="protein sequence ID" value="GAK57018.1"/>
    <property type="molecule type" value="Genomic_DNA"/>
</dbReference>
<dbReference type="HOGENOM" id="CLU_410881_0_0_0"/>
<dbReference type="AlphaFoldDB" id="A0A081BXG3"/>
<evidence type="ECO:0000256" key="1">
    <source>
        <dbReference type="ARBA" id="ARBA00004167"/>
    </source>
</evidence>
<gene>
    <name evidence="10" type="ORF">U27_03982</name>
</gene>
<dbReference type="GO" id="GO:0005776">
    <property type="term" value="C:autophagosome"/>
    <property type="evidence" value="ECO:0007669"/>
    <property type="project" value="TreeGrafter"/>
</dbReference>
<dbReference type="Gene3D" id="2.60.200.20">
    <property type="match status" value="1"/>
</dbReference>
<dbReference type="InterPro" id="IPR029787">
    <property type="entry name" value="Nucleotide_cyclase"/>
</dbReference>
<sequence>MRVDIAITAGPAKGQRFTFDKPDRFLFGRSVDARVSLPSDPYVSRRHFLLEISPPECKITDLDSKNGTIVNGIRYGGKKPVRAEIMQAPDDIKEVYLKDGDEIIVGDTHLQISLSGLSDSRHPARDLTLSHTPPSQPVKQSERKTDHAGILKKMLKEAADAQKVVPNAPEIQGYRIEDLIDRGGMGIVYKARNLATGQIVAIKTMLPHMATDQENVTAFLREIEVMQQLKHQNIVQLFDHGRTSDTFYFVLEFVDGMNLHQLIQTRKGAIPLEEAIPIMLGTLDGLAYAHHAKVTMEISTGEKSVFTGIVHRDLKPQNILVERSGTQWIAKISDFGISKSFESAGFTNITKPGDVLGTPMYWPREQITHYRYLNPATDVFSVAAVFYELLTGKWVREGFDALFERCRQNKRIASISDYMNVIVKNPAIPIRRRNPDIPEPVAAVIDHALQEAEVPYDEKEMRKALARLRYADARVFLDEFTQALRESGLLDKPLSPPESPQPVEPKKAEASGIKEKDALPDFLSDNWQESLQLPDMVQRDSFFYSIIHQASRKEVALLVLDMKESSEYLREVGDTYFSNMIGTIYKRVKNHDSALDLIFLKSTGDGFLAVFNTAPAAFALAVSFLKTPIHPGIQVRMALHWGQVKSGPAGDVLGVEVHRVFRMESVQMKDQIDSATPKRSLPISNRIVISRYALDRLSSAEHAKFSYAGKFLLKGFDDLCELWVYTK</sequence>
<dbReference type="GO" id="GO:0005829">
    <property type="term" value="C:cytosol"/>
    <property type="evidence" value="ECO:0007669"/>
    <property type="project" value="TreeGrafter"/>
</dbReference>
<keyword evidence="4 10" id="KW-0418">Kinase</keyword>
<reference evidence="10" key="1">
    <citation type="journal article" date="2015" name="PeerJ">
        <title>First genomic representation of candidate bacterial phylum KSB3 points to enhanced environmental sensing as a trigger of wastewater bulking.</title>
        <authorList>
            <person name="Sekiguchi Y."/>
            <person name="Ohashi A."/>
            <person name="Parks D.H."/>
            <person name="Yamauchi T."/>
            <person name="Tyson G.W."/>
            <person name="Hugenholtz P."/>
        </authorList>
    </citation>
    <scope>NUCLEOTIDE SEQUENCE [LARGE SCALE GENOMIC DNA]</scope>
</reference>
<evidence type="ECO:0000259" key="8">
    <source>
        <dbReference type="PROSITE" id="PS50011"/>
    </source>
</evidence>
<dbReference type="STRING" id="1499967.U27_03982"/>
<dbReference type="PROSITE" id="PS00108">
    <property type="entry name" value="PROTEIN_KINASE_ST"/>
    <property type="match status" value="1"/>
</dbReference>
<dbReference type="GO" id="GO:0000407">
    <property type="term" value="C:phagophore assembly site"/>
    <property type="evidence" value="ECO:0007669"/>
    <property type="project" value="TreeGrafter"/>
</dbReference>
<dbReference type="PROSITE" id="PS50125">
    <property type="entry name" value="GUANYLATE_CYCLASE_2"/>
    <property type="match status" value="1"/>
</dbReference>
<dbReference type="InterPro" id="IPR008984">
    <property type="entry name" value="SMAD_FHA_dom_sf"/>
</dbReference>
<dbReference type="SMART" id="SM00240">
    <property type="entry name" value="FHA"/>
    <property type="match status" value="1"/>
</dbReference>
<keyword evidence="3" id="KW-0547">Nucleotide-binding</keyword>
<keyword evidence="5" id="KW-0067">ATP-binding</keyword>
<evidence type="ECO:0000313" key="11">
    <source>
        <dbReference type="Proteomes" id="UP000030661"/>
    </source>
</evidence>
<evidence type="ECO:0000256" key="5">
    <source>
        <dbReference type="ARBA" id="ARBA00022840"/>
    </source>
</evidence>
<dbReference type="PANTHER" id="PTHR24348">
    <property type="entry name" value="SERINE/THREONINE-PROTEIN KINASE UNC-51-RELATED"/>
    <property type="match status" value="1"/>
</dbReference>
<dbReference type="SUPFAM" id="SSF49879">
    <property type="entry name" value="SMAD/FHA domain"/>
    <property type="match status" value="1"/>
</dbReference>
<dbReference type="GO" id="GO:0004016">
    <property type="term" value="F:adenylate cyclase activity"/>
    <property type="evidence" value="ECO:0007669"/>
    <property type="project" value="UniProtKB-ARBA"/>
</dbReference>
<dbReference type="Pfam" id="PF00069">
    <property type="entry name" value="Pkinase"/>
    <property type="match status" value="1"/>
</dbReference>
<keyword evidence="10" id="KW-0723">Serine/threonine-protein kinase</keyword>
<dbReference type="InterPro" id="IPR000719">
    <property type="entry name" value="Prot_kinase_dom"/>
</dbReference>
<dbReference type="CDD" id="cd14014">
    <property type="entry name" value="STKc_PknB_like"/>
    <property type="match status" value="1"/>
</dbReference>
<dbReference type="Gene3D" id="1.10.510.10">
    <property type="entry name" value="Transferase(Phosphotransferase) domain 1"/>
    <property type="match status" value="1"/>
</dbReference>
<feature type="compositionally biased region" description="Pro residues" evidence="6">
    <location>
        <begin position="494"/>
        <end position="503"/>
    </location>
</feature>
<dbReference type="Gene3D" id="3.30.70.1230">
    <property type="entry name" value="Nucleotide cyclase"/>
    <property type="match status" value="1"/>
</dbReference>
<protein>
    <submittedName>
        <fullName evidence="10">Serine/threonine protein kinase with FHA domain</fullName>
    </submittedName>
</protein>
<dbReference type="SUPFAM" id="SSF55073">
    <property type="entry name" value="Nucleotide cyclase"/>
    <property type="match status" value="1"/>
</dbReference>
<comment type="subcellular location">
    <subcellularLocation>
        <location evidence="1">Membrane</location>
        <topology evidence="1">Single-pass membrane protein</topology>
    </subcellularLocation>
</comment>
<dbReference type="eggNOG" id="COG0515">
    <property type="taxonomic scope" value="Bacteria"/>
</dbReference>
<evidence type="ECO:0000256" key="4">
    <source>
        <dbReference type="ARBA" id="ARBA00022777"/>
    </source>
</evidence>
<dbReference type="InterPro" id="IPR001054">
    <property type="entry name" value="A/G_cyclase"/>
</dbReference>
<dbReference type="PANTHER" id="PTHR24348:SF22">
    <property type="entry name" value="NON-SPECIFIC SERINE_THREONINE PROTEIN KINASE"/>
    <property type="match status" value="1"/>
</dbReference>
<name>A0A081BXG3_VECG1</name>
<dbReference type="InterPro" id="IPR008271">
    <property type="entry name" value="Ser/Thr_kinase_AS"/>
</dbReference>
<organism evidence="10">
    <name type="scientific">Vecturithrix granuli</name>
    <dbReference type="NCBI Taxonomy" id="1499967"/>
    <lineage>
        <taxon>Bacteria</taxon>
        <taxon>Candidatus Moduliflexota</taxon>
        <taxon>Candidatus Vecturitrichia</taxon>
        <taxon>Candidatus Vecturitrichales</taxon>
        <taxon>Candidatus Vecturitrichaceae</taxon>
        <taxon>Candidatus Vecturithrix</taxon>
    </lineage>
</organism>
<evidence type="ECO:0000256" key="3">
    <source>
        <dbReference type="ARBA" id="ARBA00022741"/>
    </source>
</evidence>
<dbReference type="GO" id="GO:0016020">
    <property type="term" value="C:membrane"/>
    <property type="evidence" value="ECO:0007669"/>
    <property type="project" value="UniProtKB-SubCell"/>
</dbReference>
<feature type="region of interest" description="Disordered" evidence="6">
    <location>
        <begin position="121"/>
        <end position="145"/>
    </location>
</feature>
<evidence type="ECO:0000256" key="6">
    <source>
        <dbReference type="SAM" id="MobiDB-lite"/>
    </source>
</evidence>
<dbReference type="InterPro" id="IPR011009">
    <property type="entry name" value="Kinase-like_dom_sf"/>
</dbReference>